<name>A0A261R079_9BORD</name>
<feature type="region of interest" description="Disordered" evidence="1">
    <location>
        <begin position="429"/>
        <end position="460"/>
    </location>
</feature>
<evidence type="ECO:0000313" key="3">
    <source>
        <dbReference type="EMBL" id="OZI18434.1"/>
    </source>
</evidence>
<feature type="compositionally biased region" description="Low complexity" evidence="1">
    <location>
        <begin position="14"/>
        <end position="32"/>
    </location>
</feature>
<dbReference type="CDD" id="cd17470">
    <property type="entry name" value="T3SS_Flik_C"/>
    <property type="match status" value="1"/>
</dbReference>
<dbReference type="InterPro" id="IPR021136">
    <property type="entry name" value="Flagellar_hook_control-like_C"/>
</dbReference>
<dbReference type="EMBL" id="NEVJ01000003">
    <property type="protein sequence ID" value="OZI18434.1"/>
    <property type="molecule type" value="Genomic_DNA"/>
</dbReference>
<gene>
    <name evidence="3" type="ORF">CAL26_11940</name>
</gene>
<dbReference type="AlphaFoldDB" id="A0A261R079"/>
<evidence type="ECO:0000313" key="4">
    <source>
        <dbReference type="Proteomes" id="UP000216857"/>
    </source>
</evidence>
<accession>A0A261R079</accession>
<dbReference type="Gene3D" id="3.30.750.140">
    <property type="match status" value="1"/>
</dbReference>
<sequence>MLALATPSAPPSGPSAAGAATPGATRPAASAPEGRGARDGKDASRFSDIMARQRASQDAATPADGAVRTPADAASTPPQNTTPAGEDAKADDGHLDEDKLAAAAGADAAPTLAQQALAIATLSLQLQGGGADQGKPASTDGQAGAPAGVTATAGAATALTGTIELATADAGATATAPAPGATTPANGQNADPAPAQALGAPLPGVAAQGAAADARTAAAPGVHSGETAHAAGRGADHTHAADLAVDPRAGRQAEAGAGTGTDAGTDAAARPQDDALRAAANATRANGDRDTQADATAPRVGAHATPGDMAQALASAWQAPAPSASANVAAPAIHTPVGQPQWGAELGSQLVLMTHRAGNDAQTAQLRLDPPDLGPLSVTIKLNNGVAEASFVSAHAAVRQAVESALPQLQQSLAQAGISLGQANVSDQGAQAGFGGMNQGGDRPGHGGGGAAQAQADTSGDTVQIAVPTARGVEAGRVDTFA</sequence>
<dbReference type="PANTHER" id="PTHR37533">
    <property type="entry name" value="FLAGELLAR HOOK-LENGTH CONTROL PROTEIN"/>
    <property type="match status" value="1"/>
</dbReference>
<evidence type="ECO:0000256" key="1">
    <source>
        <dbReference type="SAM" id="MobiDB-lite"/>
    </source>
</evidence>
<feature type="region of interest" description="Disordered" evidence="1">
    <location>
        <begin position="174"/>
        <end position="200"/>
    </location>
</feature>
<proteinExistence type="predicted"/>
<feature type="region of interest" description="Disordered" evidence="1">
    <location>
        <begin position="126"/>
        <end position="147"/>
    </location>
</feature>
<evidence type="ECO:0000259" key="2">
    <source>
        <dbReference type="Pfam" id="PF02120"/>
    </source>
</evidence>
<keyword evidence="4" id="KW-1185">Reference proteome</keyword>
<feature type="region of interest" description="Disordered" evidence="1">
    <location>
        <begin position="1"/>
        <end position="102"/>
    </location>
</feature>
<feature type="region of interest" description="Disordered" evidence="1">
    <location>
        <begin position="280"/>
        <end position="306"/>
    </location>
</feature>
<dbReference type="Proteomes" id="UP000216857">
    <property type="component" value="Unassembled WGS sequence"/>
</dbReference>
<feature type="region of interest" description="Disordered" evidence="1">
    <location>
        <begin position="216"/>
        <end position="238"/>
    </location>
</feature>
<comment type="caution">
    <text evidence="3">The sequence shown here is derived from an EMBL/GenBank/DDBJ whole genome shotgun (WGS) entry which is preliminary data.</text>
</comment>
<feature type="compositionally biased region" description="Basic and acidic residues" evidence="1">
    <location>
        <begin position="86"/>
        <end position="100"/>
    </location>
</feature>
<feature type="compositionally biased region" description="Basic and acidic residues" evidence="1">
    <location>
        <begin position="35"/>
        <end position="45"/>
    </location>
</feature>
<reference evidence="3" key="1">
    <citation type="submission" date="2017-05" db="EMBL/GenBank/DDBJ databases">
        <title>Complete and WGS of Bordetella genogroups.</title>
        <authorList>
            <person name="Spilker T."/>
            <person name="Lipuma J."/>
        </authorList>
    </citation>
    <scope>NUCLEOTIDE SEQUENCE</scope>
    <source>
        <strain evidence="3">AU21707</strain>
    </source>
</reference>
<dbReference type="Pfam" id="PF02120">
    <property type="entry name" value="Flg_hook"/>
    <property type="match status" value="1"/>
</dbReference>
<feature type="domain" description="Flagellar hook-length control protein-like C-terminal" evidence="2">
    <location>
        <begin position="355"/>
        <end position="432"/>
    </location>
</feature>
<dbReference type="InterPro" id="IPR038610">
    <property type="entry name" value="FliK-like_C_sf"/>
</dbReference>
<dbReference type="InterPro" id="IPR052563">
    <property type="entry name" value="FliK"/>
</dbReference>
<organism evidence="3 4">
    <name type="scientific">Bordetella genomosp. 9</name>
    <dbReference type="NCBI Taxonomy" id="1416803"/>
    <lineage>
        <taxon>Bacteria</taxon>
        <taxon>Pseudomonadati</taxon>
        <taxon>Pseudomonadota</taxon>
        <taxon>Betaproteobacteria</taxon>
        <taxon>Burkholderiales</taxon>
        <taxon>Alcaligenaceae</taxon>
        <taxon>Bordetella</taxon>
    </lineage>
</organism>
<protein>
    <recommendedName>
        <fullName evidence="2">Flagellar hook-length control protein-like C-terminal domain-containing protein</fullName>
    </recommendedName>
</protein>
<dbReference type="PANTHER" id="PTHR37533:SF2">
    <property type="entry name" value="FLAGELLAR HOOK-LENGTH CONTROL PROTEIN"/>
    <property type="match status" value="1"/>
</dbReference>